<comment type="subcellular location">
    <subcellularLocation>
        <location evidence="1">Mitochondrion outer membrane</location>
        <topology evidence="1">Peripheral membrane protein</topology>
    </subcellularLocation>
</comment>
<dbReference type="GO" id="GO:0019432">
    <property type="term" value="P:triglyceride biosynthetic process"/>
    <property type="evidence" value="ECO:0007669"/>
    <property type="project" value="TreeGrafter"/>
</dbReference>
<keyword evidence="8" id="KW-0597">Phosphoprotein</keyword>
<dbReference type="CDD" id="cd07993">
    <property type="entry name" value="LPLAT_DHAPAT-like"/>
    <property type="match status" value="1"/>
</dbReference>
<evidence type="ECO:0000313" key="28">
    <source>
        <dbReference type="EMBL" id="KAG5196028.1"/>
    </source>
</evidence>
<dbReference type="InterPro" id="IPR045520">
    <property type="entry name" value="GPAT/DHAPAT_C"/>
</dbReference>
<dbReference type="InterPro" id="IPR041728">
    <property type="entry name" value="GPAT/DHAPAT_LPLAT"/>
</dbReference>
<dbReference type="PIRSF" id="PIRSF000437">
    <property type="entry name" value="GPAT_DHAPAT"/>
    <property type="match status" value="1"/>
</dbReference>
<evidence type="ECO:0000256" key="15">
    <source>
        <dbReference type="ARBA" id="ARBA00023209"/>
    </source>
</evidence>
<comment type="similarity">
    <text evidence="4">Belongs to the GPAT/DAPAT family.</text>
</comment>
<accession>A0A836CSN0</accession>
<evidence type="ECO:0000256" key="17">
    <source>
        <dbReference type="ARBA" id="ARBA00023315"/>
    </source>
</evidence>
<evidence type="ECO:0000313" key="29">
    <source>
        <dbReference type="Proteomes" id="UP000664991"/>
    </source>
</evidence>
<feature type="chain" id="PRO_5032652907" description="Glycerol-3-phosphate acyltransferase 1, mitochondrial" evidence="26">
    <location>
        <begin position="21"/>
        <end position="1030"/>
    </location>
</feature>
<dbReference type="Pfam" id="PF01553">
    <property type="entry name" value="Acyltransferase"/>
    <property type="match status" value="1"/>
</dbReference>
<keyword evidence="15" id="KW-0594">Phospholipid biosynthesis</keyword>
<keyword evidence="11" id="KW-0007">Acetylation</keyword>
<keyword evidence="12" id="KW-0443">Lipid metabolism</keyword>
<name>A0A836CSN0_SHEEP</name>
<dbReference type="InterPro" id="IPR028354">
    <property type="entry name" value="GPAT_PlsB"/>
</dbReference>
<feature type="domain" description="Phospholipid/glycerol acyltransferase" evidence="27">
    <location>
        <begin position="390"/>
        <end position="523"/>
    </location>
</feature>
<dbReference type="AlphaFoldDB" id="A0A836CSN0"/>
<dbReference type="GO" id="GO:0004366">
    <property type="term" value="F:glycerol-3-phosphate O-acyltransferase activity"/>
    <property type="evidence" value="ECO:0007669"/>
    <property type="project" value="UniProtKB-EC"/>
</dbReference>
<keyword evidence="16" id="KW-1208">Phospholipid metabolism</keyword>
<dbReference type="GO" id="GO:0005741">
    <property type="term" value="C:mitochondrial outer membrane"/>
    <property type="evidence" value="ECO:0007669"/>
    <property type="project" value="UniProtKB-SubCell"/>
</dbReference>
<evidence type="ECO:0000256" key="4">
    <source>
        <dbReference type="ARBA" id="ARBA00007937"/>
    </source>
</evidence>
<keyword evidence="26" id="KW-0732">Signal</keyword>
<keyword evidence="7" id="KW-0444">Lipid biosynthesis</keyword>
<dbReference type="EMBL" id="JAEMGP010000022">
    <property type="protein sequence ID" value="KAG5196028.1"/>
    <property type="molecule type" value="Genomic_DNA"/>
</dbReference>
<dbReference type="SMART" id="SM00563">
    <property type="entry name" value="PlsC"/>
    <property type="match status" value="1"/>
</dbReference>
<evidence type="ECO:0000256" key="10">
    <source>
        <dbReference type="ARBA" id="ARBA00022787"/>
    </source>
</evidence>
<evidence type="ECO:0000256" key="13">
    <source>
        <dbReference type="ARBA" id="ARBA00023128"/>
    </source>
</evidence>
<dbReference type="Pfam" id="PF19277">
    <property type="entry name" value="GPAT_C"/>
    <property type="match status" value="1"/>
</dbReference>
<evidence type="ECO:0000256" key="20">
    <source>
        <dbReference type="ARBA" id="ARBA00047480"/>
    </source>
</evidence>
<comment type="catalytic activity">
    <reaction evidence="23">
        <text>sn-glycerol 3-phosphate + (9Z)-octadecenoyl-CoA = 1-(9Z-octadecenoyl)-sn-glycero-3-phosphate + CoA</text>
        <dbReference type="Rhea" id="RHEA:37199"/>
        <dbReference type="ChEBI" id="CHEBI:57287"/>
        <dbReference type="ChEBI" id="CHEBI:57387"/>
        <dbReference type="ChEBI" id="CHEBI:57597"/>
        <dbReference type="ChEBI" id="CHEBI:74544"/>
    </reaction>
    <physiologicalReaction direction="left-to-right" evidence="23">
        <dbReference type="Rhea" id="RHEA:37200"/>
    </physiologicalReaction>
</comment>
<comment type="function">
    <text evidence="24">Mitochondrial membrane protein that catalyzes the essential first step of biosynthesis of glycerolipids such as triglycerides, phosphatidic acids and lysophosphatidic acids. Esterifies acyl-group from acyl-coenzyme A (acyl-CoA) to the sn-1 position of glycerol-3-phosphate, to produce lysophosphatidic acid. Has a narrow hydrophobic binding cleft that selects for a linear acyl chain. Catalytic activity is higher for substrates with a 16-carbon acyl chain.</text>
</comment>
<feature type="region of interest" description="Disordered" evidence="25">
    <location>
        <begin position="601"/>
        <end position="622"/>
    </location>
</feature>
<comment type="pathway">
    <text evidence="3">Lipid metabolism.</text>
</comment>
<evidence type="ECO:0000259" key="27">
    <source>
        <dbReference type="SMART" id="SM00563"/>
    </source>
</evidence>
<sequence length="1030" mass="115840">MRAKCSVNAFSSCLVRLAQSIFFIQGEQHDQEEISREDNLSFRLVGGQRAKSQGHLVTVGTEGALTSQPISVLIHGGPPPTVLLVTTEELGSCSPLHYVVPTTMAQEVGVGEEWEICFLPSYQIGYMPSPRHGKGTKSLLGKLHNRAIPVPTSLMPTHDSGVTLCDMDESALTLGTIDVSYLPNSSEYSIGRCKHATEEWGECGFRPTVFRSATLKWKESLMSRKRPFVGRCCYSCTPQSWDKFFNPSIPSLGLRNVIYINETHTRHRGWLARRLSYMLFIQERDVHKGMFATNVTENVLKSSRVQEAIAEVAGELNPDGSAQQQSKAVNKVKKKARKILQEMVATVSPAMIRLTGWVLLKLFNSFFWNIQIHKGQLEMVKAATEMNLPLIFLPVHRSHIDYLLLTFILFCHNIKAPYIASGNNLNIPIFSTLIHKLGGFFIRRRLDETPDGRKDILYRALLHGHIVELLRQQQFLEIFLEGTRSRSGKISCARAGLLSVVVDTLSTNTIPDILIIPVGISYDRIIEGHYNGEQLGKPKKNESLWSIARGVIRMLRKNYGCVRVDFAQPFSLKEYLESQSQKPVSAPLSLEQALLPAILPSRPSDAADEGTDMSINESRNATDESHRRRLIAHLAEHILFTASKSCAIMSTHIVACLLLYRHRQGIDLSTLVEDFFVMKEEVLARDFDLGFSGNSEDVVMHAIQLLGNCITITHTSKNDEFFITPSTTIPSVFELNFYSNGVLHVFIMEAIIACSLYAVLKKRGPGGPASPNLVSQEQLVRKAASLCYLLSNEGTISLPCQTFYQTCHETVGRFIQYGILIVAEQDDQEDISPGLAEQQWDKKLPEPLSWRSDEEDEDSDFGEEQRDCYLKVSQSKEHQQFITFLQRLLGPLLEAYSSAAIFIHNFGGPVPEPEFLQKLHKYLITRTERRVAVYAESATYCLVKNAVKMFKDIGHRDFPQEKRSCAMSETFCVSSTVLPLKEEWLDRTHKICEGVPERVLSKHPDPDTEFTSHKSLLRSIAWLGELAEEC</sequence>
<evidence type="ECO:0000256" key="9">
    <source>
        <dbReference type="ARBA" id="ARBA00022679"/>
    </source>
</evidence>
<evidence type="ECO:0000256" key="24">
    <source>
        <dbReference type="ARBA" id="ARBA00049585"/>
    </source>
</evidence>
<dbReference type="GO" id="GO:0006072">
    <property type="term" value="P:glycerol-3-phosphate metabolic process"/>
    <property type="evidence" value="ECO:0007669"/>
    <property type="project" value="TreeGrafter"/>
</dbReference>
<evidence type="ECO:0000256" key="8">
    <source>
        <dbReference type="ARBA" id="ARBA00022553"/>
    </source>
</evidence>
<comment type="caution">
    <text evidence="28">The sequence shown here is derived from an EMBL/GenBank/DDBJ whole genome shotgun (WGS) entry which is preliminary data.</text>
</comment>
<evidence type="ECO:0000256" key="25">
    <source>
        <dbReference type="SAM" id="MobiDB-lite"/>
    </source>
</evidence>
<keyword evidence="10" id="KW-1000">Mitochondrion outer membrane</keyword>
<evidence type="ECO:0000256" key="5">
    <source>
        <dbReference type="ARBA" id="ARBA00013113"/>
    </source>
</evidence>
<evidence type="ECO:0000256" key="23">
    <source>
        <dbReference type="ARBA" id="ARBA00048672"/>
    </source>
</evidence>
<keyword evidence="14" id="KW-0472">Membrane</keyword>
<dbReference type="SUPFAM" id="SSF69593">
    <property type="entry name" value="Glycerol-3-phosphate (1)-acyltransferase"/>
    <property type="match status" value="1"/>
</dbReference>
<dbReference type="EC" id="2.3.1.15" evidence="5"/>
<evidence type="ECO:0000256" key="19">
    <source>
        <dbReference type="ARBA" id="ARBA00023344"/>
    </source>
</evidence>
<dbReference type="Proteomes" id="UP000664991">
    <property type="component" value="Unassembled WGS sequence"/>
</dbReference>
<dbReference type="InterPro" id="IPR002123">
    <property type="entry name" value="Plipid/glycerol_acylTrfase"/>
</dbReference>
<dbReference type="PANTHER" id="PTHR12563:SF16">
    <property type="entry name" value="GLYCEROL-3-PHOSPHATE ACYLTRANSFERASE 1, MITOCHONDRIAL"/>
    <property type="match status" value="1"/>
</dbReference>
<comment type="catalytic activity">
    <reaction evidence="20">
        <text>1-acyl-sn-glycero-3-phospho-(1'-sn-glycerol) + an acyl-CoA = a 1,2-diacyl-sn-glycero-3-phospho-(1'-sn-glycerol) + CoA</text>
        <dbReference type="Rhea" id="RHEA:33203"/>
        <dbReference type="ChEBI" id="CHEBI:57287"/>
        <dbReference type="ChEBI" id="CHEBI:58342"/>
        <dbReference type="ChEBI" id="CHEBI:64716"/>
        <dbReference type="ChEBI" id="CHEBI:64840"/>
    </reaction>
    <physiologicalReaction direction="left-to-right" evidence="20">
        <dbReference type="Rhea" id="RHEA:33204"/>
    </physiologicalReaction>
</comment>
<evidence type="ECO:0000256" key="1">
    <source>
        <dbReference type="ARBA" id="ARBA00004450"/>
    </source>
</evidence>
<protein>
    <recommendedName>
        <fullName evidence="6">Glycerol-3-phosphate acyltransferase 1, mitochondrial</fullName>
        <ecNumber evidence="5">2.3.1.15</ecNumber>
    </recommendedName>
</protein>
<dbReference type="InterPro" id="IPR022284">
    <property type="entry name" value="GPAT/DHAPAT"/>
</dbReference>
<reference evidence="28 29" key="1">
    <citation type="submission" date="2020-12" db="EMBL/GenBank/DDBJ databases">
        <title>De novo assembly of Tibetan sheep genome.</title>
        <authorList>
            <person name="Li X."/>
        </authorList>
    </citation>
    <scope>NUCLEOTIDE SEQUENCE [LARGE SCALE GENOMIC DNA]</scope>
    <source>
        <tissue evidence="28">Heart</tissue>
    </source>
</reference>
<evidence type="ECO:0000256" key="16">
    <source>
        <dbReference type="ARBA" id="ARBA00023264"/>
    </source>
</evidence>
<evidence type="ECO:0000256" key="21">
    <source>
        <dbReference type="ARBA" id="ARBA00047573"/>
    </source>
</evidence>
<comment type="catalytic activity">
    <reaction evidence="18">
        <text>dodecanoyl-CoA + sn-glycerol 3-phosphate = 1-dodecanoyl-sn-glycerol 3-phosphate + CoA</text>
        <dbReference type="Rhea" id="RHEA:35727"/>
        <dbReference type="ChEBI" id="CHEBI:57287"/>
        <dbReference type="ChEBI" id="CHEBI:57375"/>
        <dbReference type="ChEBI" id="CHEBI:57597"/>
        <dbReference type="ChEBI" id="CHEBI:72682"/>
    </reaction>
    <physiologicalReaction direction="left-to-right" evidence="18">
        <dbReference type="Rhea" id="RHEA:35728"/>
    </physiologicalReaction>
</comment>
<comment type="pathway">
    <text evidence="2">Phospholipid metabolism; CDP-diacylglycerol biosynthesis; CDP-diacylglycerol from sn-glycerol 3-phosphate: step 1/3.</text>
</comment>
<evidence type="ECO:0000256" key="26">
    <source>
        <dbReference type="SAM" id="SignalP"/>
    </source>
</evidence>
<dbReference type="GO" id="GO:0008654">
    <property type="term" value="P:phospholipid biosynthetic process"/>
    <property type="evidence" value="ECO:0007669"/>
    <property type="project" value="UniProtKB-KW"/>
</dbReference>
<comment type="catalytic activity">
    <reaction evidence="22">
        <text>sn-glycerol 3-phosphate + octadecanoyl-CoA = 1-octadecanoyl-sn-glycero-3-phosphate + CoA</text>
        <dbReference type="Rhea" id="RHEA:37195"/>
        <dbReference type="ChEBI" id="CHEBI:57287"/>
        <dbReference type="ChEBI" id="CHEBI:57394"/>
        <dbReference type="ChEBI" id="CHEBI:57597"/>
        <dbReference type="ChEBI" id="CHEBI:74565"/>
    </reaction>
    <physiologicalReaction direction="left-to-right" evidence="22">
        <dbReference type="Rhea" id="RHEA:37196"/>
    </physiologicalReaction>
</comment>
<evidence type="ECO:0000256" key="18">
    <source>
        <dbReference type="ARBA" id="ARBA00023335"/>
    </source>
</evidence>
<proteinExistence type="inferred from homology"/>
<dbReference type="PIRSF" id="PIRSF500064">
    <property type="entry name" value="GPAT"/>
    <property type="match status" value="1"/>
</dbReference>
<comment type="catalytic activity">
    <reaction evidence="21">
        <text>sn-glycerol 3-phosphate + hexadecanoyl-CoA = 1-hexadecanoyl-sn-glycero-3-phosphate + CoA</text>
        <dbReference type="Rhea" id="RHEA:35723"/>
        <dbReference type="ChEBI" id="CHEBI:57287"/>
        <dbReference type="ChEBI" id="CHEBI:57379"/>
        <dbReference type="ChEBI" id="CHEBI:57518"/>
        <dbReference type="ChEBI" id="CHEBI:57597"/>
    </reaction>
    <physiologicalReaction direction="left-to-right" evidence="21">
        <dbReference type="Rhea" id="RHEA:35724"/>
    </physiologicalReaction>
</comment>
<keyword evidence="17" id="KW-0012">Acyltransferase</keyword>
<dbReference type="GO" id="GO:0005886">
    <property type="term" value="C:plasma membrane"/>
    <property type="evidence" value="ECO:0007669"/>
    <property type="project" value="InterPro"/>
</dbReference>
<evidence type="ECO:0000256" key="7">
    <source>
        <dbReference type="ARBA" id="ARBA00022516"/>
    </source>
</evidence>
<evidence type="ECO:0000256" key="12">
    <source>
        <dbReference type="ARBA" id="ARBA00023098"/>
    </source>
</evidence>
<evidence type="ECO:0000256" key="14">
    <source>
        <dbReference type="ARBA" id="ARBA00023136"/>
    </source>
</evidence>
<evidence type="ECO:0000256" key="22">
    <source>
        <dbReference type="ARBA" id="ARBA00048408"/>
    </source>
</evidence>
<dbReference type="GO" id="GO:0006631">
    <property type="term" value="P:fatty acid metabolic process"/>
    <property type="evidence" value="ECO:0007669"/>
    <property type="project" value="TreeGrafter"/>
</dbReference>
<dbReference type="PANTHER" id="PTHR12563">
    <property type="entry name" value="GLYCEROL-3-PHOSPHATE ACYLTRANSFERASE"/>
    <property type="match status" value="1"/>
</dbReference>
<feature type="signal peptide" evidence="26">
    <location>
        <begin position="1"/>
        <end position="20"/>
    </location>
</feature>
<keyword evidence="9" id="KW-0808">Transferase</keyword>
<evidence type="ECO:0000256" key="2">
    <source>
        <dbReference type="ARBA" id="ARBA00004765"/>
    </source>
</evidence>
<comment type="catalytic activity">
    <reaction evidence="19">
        <text>(9Z,12Z)-octadecadienoyl-CoA + sn-glycerol 3-phosphate = 1-(9Z,12Z)-octadecadienoyl-sn-glycero-3-phosphate + CoA</text>
        <dbReference type="Rhea" id="RHEA:37203"/>
        <dbReference type="ChEBI" id="CHEBI:57287"/>
        <dbReference type="ChEBI" id="CHEBI:57383"/>
        <dbReference type="ChEBI" id="CHEBI:57597"/>
        <dbReference type="ChEBI" id="CHEBI:74547"/>
    </reaction>
    <physiologicalReaction direction="left-to-right" evidence="19">
        <dbReference type="Rhea" id="RHEA:37204"/>
    </physiologicalReaction>
</comment>
<keyword evidence="13" id="KW-0496">Mitochondrion</keyword>
<evidence type="ECO:0000256" key="11">
    <source>
        <dbReference type="ARBA" id="ARBA00022990"/>
    </source>
</evidence>
<evidence type="ECO:0000256" key="6">
    <source>
        <dbReference type="ARBA" id="ARBA00017577"/>
    </source>
</evidence>
<evidence type="ECO:0000256" key="3">
    <source>
        <dbReference type="ARBA" id="ARBA00005189"/>
    </source>
</evidence>
<gene>
    <name evidence="28" type="ORF">JEQ12_011664</name>
</gene>
<organism evidence="28 29">
    <name type="scientific">Ovis aries</name>
    <name type="common">Sheep</name>
    <dbReference type="NCBI Taxonomy" id="9940"/>
    <lineage>
        <taxon>Eukaryota</taxon>
        <taxon>Metazoa</taxon>
        <taxon>Chordata</taxon>
        <taxon>Craniata</taxon>
        <taxon>Vertebrata</taxon>
        <taxon>Euteleostomi</taxon>
        <taxon>Mammalia</taxon>
        <taxon>Eutheria</taxon>
        <taxon>Laurasiatheria</taxon>
        <taxon>Artiodactyla</taxon>
        <taxon>Ruminantia</taxon>
        <taxon>Pecora</taxon>
        <taxon>Bovidae</taxon>
        <taxon>Caprinae</taxon>
        <taxon>Ovis</taxon>
    </lineage>
</organism>